<name>A0A7J7DEU9_TRIWF</name>
<gene>
    <name evidence="1" type="ORF">HS088_TW07G00171</name>
</gene>
<keyword evidence="2" id="KW-1185">Reference proteome</keyword>
<dbReference type="InParanoid" id="A0A7J7DEU9"/>
<dbReference type="AlphaFoldDB" id="A0A7J7DEU9"/>
<proteinExistence type="predicted"/>
<evidence type="ECO:0000313" key="2">
    <source>
        <dbReference type="Proteomes" id="UP000593562"/>
    </source>
</evidence>
<comment type="caution">
    <text evidence="1">The sequence shown here is derived from an EMBL/GenBank/DDBJ whole genome shotgun (WGS) entry which is preliminary data.</text>
</comment>
<sequence length="100" mass="11535">MNKVYSFQLYTRCLLFVDPALVDFYQVLVSLWFCNGATGGSHKHTHKIKAHRIQMHNKQSTIFSQKQEALQVQGPKHTEIAERPACLAYLPHLQIKSNVR</sequence>
<protein>
    <submittedName>
        <fullName evidence="1">Uncharacterized protein</fullName>
    </submittedName>
</protein>
<dbReference type="Proteomes" id="UP000593562">
    <property type="component" value="Unassembled WGS sequence"/>
</dbReference>
<accession>A0A7J7DEU9</accession>
<reference evidence="1 2" key="1">
    <citation type="journal article" date="2020" name="Nat. Commun.">
        <title>Genome of Tripterygium wilfordii and identification of cytochrome P450 involved in triptolide biosynthesis.</title>
        <authorList>
            <person name="Tu L."/>
            <person name="Su P."/>
            <person name="Zhang Z."/>
            <person name="Gao L."/>
            <person name="Wang J."/>
            <person name="Hu T."/>
            <person name="Zhou J."/>
            <person name="Zhang Y."/>
            <person name="Zhao Y."/>
            <person name="Liu Y."/>
            <person name="Song Y."/>
            <person name="Tong Y."/>
            <person name="Lu Y."/>
            <person name="Yang J."/>
            <person name="Xu C."/>
            <person name="Jia M."/>
            <person name="Peters R.J."/>
            <person name="Huang L."/>
            <person name="Gao W."/>
        </authorList>
    </citation>
    <scope>NUCLEOTIDE SEQUENCE [LARGE SCALE GENOMIC DNA]</scope>
    <source>
        <strain evidence="2">cv. XIE 37</strain>
        <tissue evidence="1">Leaf</tissue>
    </source>
</reference>
<organism evidence="1 2">
    <name type="scientific">Tripterygium wilfordii</name>
    <name type="common">Thunder God vine</name>
    <dbReference type="NCBI Taxonomy" id="458696"/>
    <lineage>
        <taxon>Eukaryota</taxon>
        <taxon>Viridiplantae</taxon>
        <taxon>Streptophyta</taxon>
        <taxon>Embryophyta</taxon>
        <taxon>Tracheophyta</taxon>
        <taxon>Spermatophyta</taxon>
        <taxon>Magnoliopsida</taxon>
        <taxon>eudicotyledons</taxon>
        <taxon>Gunneridae</taxon>
        <taxon>Pentapetalae</taxon>
        <taxon>rosids</taxon>
        <taxon>fabids</taxon>
        <taxon>Celastrales</taxon>
        <taxon>Celastraceae</taxon>
        <taxon>Tripterygium</taxon>
    </lineage>
</organism>
<evidence type="ECO:0000313" key="1">
    <source>
        <dbReference type="EMBL" id="KAF5744596.1"/>
    </source>
</evidence>
<dbReference type="EMBL" id="JAAARO010000007">
    <property type="protein sequence ID" value="KAF5744596.1"/>
    <property type="molecule type" value="Genomic_DNA"/>
</dbReference>